<sequence length="462" mass="49372">MAKVKRVYRCKECGAQTPQWGGRCAECGAWNSLEEEIQAPASASSQSTISRHTGYAGEQKNQVQSLSEVTSEQAVRWTTGLDELDRVLGGGLVTGSVVLIGGDPGIGKSTLLLQAMAIMAKTSGVSPLYISGEESLQQIRLRAERLQLENAPLDLMAETHAEQMIATAHARKPQVMVIDSIQTVFTELLQSAPGTVAQVRESAAQLVRFAKSSGTTLILVGHVTKQGALAGPRVLEHMVDTVLYFEGDTSSRFRILRAVKNRFGAINELGVFAMTELGLKEVSNPSAIFLTRGEAALAGSVVTVIREGSRPMLVEVQALVDDSPLGNPRRVSVGLEQNRLAMLLAILHRHGGITCNDQDVFINVVGGVKLSETGADLAVLAAVLSSLRNKPVPQDWVLFGEVGLTGEIRPVQAGEERIHDAAKHGFSHAIVPIANAPRKPIKGIKVTAVKHLSDAISALLDQ</sequence>
<accession>A0A0F9M7J4</accession>
<keyword evidence="1" id="KW-0479">Metal-binding</keyword>
<keyword evidence="10" id="KW-0234">DNA repair</keyword>
<gene>
    <name evidence="13" type="ORF">LCGC14_1125150</name>
</gene>
<dbReference type="Gene3D" id="3.40.50.300">
    <property type="entry name" value="P-loop containing nucleotide triphosphate hydrolases"/>
    <property type="match status" value="1"/>
</dbReference>
<evidence type="ECO:0000256" key="1">
    <source>
        <dbReference type="ARBA" id="ARBA00022723"/>
    </source>
</evidence>
<keyword evidence="5" id="KW-0378">Hydrolase</keyword>
<keyword evidence="6" id="KW-0862">Zinc</keyword>
<dbReference type="InterPro" id="IPR027417">
    <property type="entry name" value="P-loop_NTPase"/>
</dbReference>
<evidence type="ECO:0000256" key="5">
    <source>
        <dbReference type="ARBA" id="ARBA00022801"/>
    </source>
</evidence>
<dbReference type="EMBL" id="LAZR01005234">
    <property type="protein sequence ID" value="KKN01694.1"/>
    <property type="molecule type" value="Genomic_DNA"/>
</dbReference>
<evidence type="ECO:0000256" key="9">
    <source>
        <dbReference type="ARBA" id="ARBA00023125"/>
    </source>
</evidence>
<keyword evidence="8" id="KW-0346">Stress response</keyword>
<dbReference type="GO" id="GO:0016787">
    <property type="term" value="F:hydrolase activity"/>
    <property type="evidence" value="ECO:0007669"/>
    <property type="project" value="UniProtKB-KW"/>
</dbReference>
<keyword evidence="9" id="KW-0238">DNA-binding</keyword>
<evidence type="ECO:0000256" key="6">
    <source>
        <dbReference type="ARBA" id="ARBA00022833"/>
    </source>
</evidence>
<evidence type="ECO:0000259" key="12">
    <source>
        <dbReference type="PROSITE" id="PS50162"/>
    </source>
</evidence>
<dbReference type="GO" id="GO:0005524">
    <property type="term" value="F:ATP binding"/>
    <property type="evidence" value="ECO:0007669"/>
    <property type="project" value="UniProtKB-KW"/>
</dbReference>
<dbReference type="FunFam" id="3.30.230.10:FF:000011">
    <property type="entry name" value="DNA repair protein RadA"/>
    <property type="match status" value="1"/>
</dbReference>
<dbReference type="Pfam" id="PF18073">
    <property type="entry name" value="Zn_ribbon_LapB"/>
    <property type="match status" value="1"/>
</dbReference>
<keyword evidence="7" id="KW-0067">ATP-binding</keyword>
<evidence type="ECO:0000256" key="11">
    <source>
        <dbReference type="SAM" id="MobiDB-lite"/>
    </source>
</evidence>
<dbReference type="SUPFAM" id="SSF52540">
    <property type="entry name" value="P-loop containing nucleoside triphosphate hydrolases"/>
    <property type="match status" value="1"/>
</dbReference>
<dbReference type="PRINTS" id="PR01874">
    <property type="entry name" value="DNAREPAIRADA"/>
</dbReference>
<dbReference type="InterPro" id="IPR041166">
    <property type="entry name" value="Rubredoxin_2"/>
</dbReference>
<dbReference type="Pfam" id="PF13481">
    <property type="entry name" value="AAA_25"/>
    <property type="match status" value="1"/>
</dbReference>
<evidence type="ECO:0000256" key="8">
    <source>
        <dbReference type="ARBA" id="ARBA00023016"/>
    </source>
</evidence>
<dbReference type="SUPFAM" id="SSF54211">
    <property type="entry name" value="Ribosomal protein S5 domain 2-like"/>
    <property type="match status" value="1"/>
</dbReference>
<dbReference type="PANTHER" id="PTHR32472:SF10">
    <property type="entry name" value="DNA REPAIR PROTEIN RADA-LIKE PROTEIN"/>
    <property type="match status" value="1"/>
</dbReference>
<evidence type="ECO:0000256" key="7">
    <source>
        <dbReference type="ARBA" id="ARBA00022840"/>
    </source>
</evidence>
<dbReference type="FunFam" id="3.40.50.300:FF:000050">
    <property type="entry name" value="DNA repair protein RadA"/>
    <property type="match status" value="1"/>
</dbReference>
<dbReference type="GO" id="GO:0008270">
    <property type="term" value="F:zinc ion binding"/>
    <property type="evidence" value="ECO:0007669"/>
    <property type="project" value="UniProtKB-KW"/>
</dbReference>
<dbReference type="Pfam" id="PF13541">
    <property type="entry name" value="ChlI"/>
    <property type="match status" value="1"/>
</dbReference>
<dbReference type="InterPro" id="IPR004504">
    <property type="entry name" value="DNA_repair_RadA"/>
</dbReference>
<dbReference type="CDD" id="cd01121">
    <property type="entry name" value="RadA_SMS_N"/>
    <property type="match status" value="1"/>
</dbReference>
<keyword evidence="3" id="KW-0227">DNA damage</keyword>
<dbReference type="GO" id="GO:0003684">
    <property type="term" value="F:damaged DNA binding"/>
    <property type="evidence" value="ECO:0007669"/>
    <property type="project" value="InterPro"/>
</dbReference>
<dbReference type="HAMAP" id="MF_01498">
    <property type="entry name" value="RadA_bact"/>
    <property type="match status" value="1"/>
</dbReference>
<dbReference type="PANTHER" id="PTHR32472">
    <property type="entry name" value="DNA REPAIR PROTEIN RADA"/>
    <property type="match status" value="1"/>
</dbReference>
<protein>
    <recommendedName>
        <fullName evidence="12">RecA family profile 1 domain-containing protein</fullName>
    </recommendedName>
</protein>
<keyword evidence="2" id="KW-0547">Nucleotide-binding</keyword>
<evidence type="ECO:0000256" key="10">
    <source>
        <dbReference type="ARBA" id="ARBA00023204"/>
    </source>
</evidence>
<dbReference type="AlphaFoldDB" id="A0A0F9M7J4"/>
<dbReference type="PROSITE" id="PS50162">
    <property type="entry name" value="RECA_2"/>
    <property type="match status" value="1"/>
</dbReference>
<feature type="region of interest" description="Disordered" evidence="11">
    <location>
        <begin position="41"/>
        <end position="64"/>
    </location>
</feature>
<dbReference type="InterPro" id="IPR020568">
    <property type="entry name" value="Ribosomal_Su5_D2-typ_SF"/>
</dbReference>
<dbReference type="InterPro" id="IPR003593">
    <property type="entry name" value="AAA+_ATPase"/>
</dbReference>
<evidence type="ECO:0000256" key="2">
    <source>
        <dbReference type="ARBA" id="ARBA00022741"/>
    </source>
</evidence>
<feature type="domain" description="RecA family profile 1" evidence="12">
    <location>
        <begin position="73"/>
        <end position="223"/>
    </location>
</feature>
<organism evidence="13">
    <name type="scientific">marine sediment metagenome</name>
    <dbReference type="NCBI Taxonomy" id="412755"/>
    <lineage>
        <taxon>unclassified sequences</taxon>
        <taxon>metagenomes</taxon>
        <taxon>ecological metagenomes</taxon>
    </lineage>
</organism>
<dbReference type="Gene3D" id="3.30.230.10">
    <property type="match status" value="1"/>
</dbReference>
<dbReference type="InterPro" id="IPR014721">
    <property type="entry name" value="Ribsml_uS5_D2-typ_fold_subgr"/>
</dbReference>
<reference evidence="13" key="1">
    <citation type="journal article" date="2015" name="Nature">
        <title>Complex archaea that bridge the gap between prokaryotes and eukaryotes.</title>
        <authorList>
            <person name="Spang A."/>
            <person name="Saw J.H."/>
            <person name="Jorgensen S.L."/>
            <person name="Zaremba-Niedzwiedzka K."/>
            <person name="Martijn J."/>
            <person name="Lind A.E."/>
            <person name="van Eijk R."/>
            <person name="Schleper C."/>
            <person name="Guy L."/>
            <person name="Ettema T.J."/>
        </authorList>
    </citation>
    <scope>NUCLEOTIDE SEQUENCE</scope>
</reference>
<dbReference type="GO" id="GO:0140664">
    <property type="term" value="F:ATP-dependent DNA damage sensor activity"/>
    <property type="evidence" value="ECO:0007669"/>
    <property type="project" value="InterPro"/>
</dbReference>
<comment type="caution">
    <text evidence="13">The sequence shown here is derived from an EMBL/GenBank/DDBJ whole genome shotgun (WGS) entry which is preliminary data.</text>
</comment>
<dbReference type="InterPro" id="IPR020588">
    <property type="entry name" value="RecA_ATP-bd"/>
</dbReference>
<keyword evidence="4" id="KW-0863">Zinc-finger</keyword>
<dbReference type="SMART" id="SM00382">
    <property type="entry name" value="AAA"/>
    <property type="match status" value="1"/>
</dbReference>
<dbReference type="NCBIfam" id="TIGR00416">
    <property type="entry name" value="sms"/>
    <property type="match status" value="1"/>
</dbReference>
<name>A0A0F9M7J4_9ZZZZ</name>
<evidence type="ECO:0000313" key="13">
    <source>
        <dbReference type="EMBL" id="KKN01694.1"/>
    </source>
</evidence>
<proteinExistence type="inferred from homology"/>
<dbReference type="GO" id="GO:0000725">
    <property type="term" value="P:recombinational repair"/>
    <property type="evidence" value="ECO:0007669"/>
    <property type="project" value="TreeGrafter"/>
</dbReference>
<evidence type="ECO:0000256" key="3">
    <source>
        <dbReference type="ARBA" id="ARBA00022763"/>
    </source>
</evidence>
<feature type="compositionally biased region" description="Polar residues" evidence="11">
    <location>
        <begin position="41"/>
        <end position="51"/>
    </location>
</feature>
<evidence type="ECO:0000256" key="4">
    <source>
        <dbReference type="ARBA" id="ARBA00022771"/>
    </source>
</evidence>
<dbReference type="GO" id="GO:0005829">
    <property type="term" value="C:cytosol"/>
    <property type="evidence" value="ECO:0007669"/>
    <property type="project" value="TreeGrafter"/>
</dbReference>